<evidence type="ECO:0000259" key="2">
    <source>
        <dbReference type="Pfam" id="PF18989"/>
    </source>
</evidence>
<accession>A0A1G5AEZ5</accession>
<feature type="chain" id="PRO_5010285047" description="DUF5722 domain-containing protein" evidence="1">
    <location>
        <begin position="33"/>
        <end position="539"/>
    </location>
</feature>
<dbReference type="SUPFAM" id="SSF51445">
    <property type="entry name" value="(Trans)glycosidases"/>
    <property type="match status" value="1"/>
</dbReference>
<feature type="signal peptide" evidence="1">
    <location>
        <begin position="1"/>
        <end position="32"/>
    </location>
</feature>
<dbReference type="Gene3D" id="3.20.20.80">
    <property type="entry name" value="Glycosidases"/>
    <property type="match status" value="1"/>
</dbReference>
<dbReference type="InterPro" id="IPR043780">
    <property type="entry name" value="DUF5722"/>
</dbReference>
<evidence type="ECO:0000256" key="1">
    <source>
        <dbReference type="SAM" id="SignalP"/>
    </source>
</evidence>
<feature type="domain" description="DUF5722" evidence="2">
    <location>
        <begin position="145"/>
        <end position="534"/>
    </location>
</feature>
<keyword evidence="1" id="KW-0732">Signal</keyword>
<keyword evidence="4" id="KW-1185">Reference proteome</keyword>
<dbReference type="RefSeq" id="WP_074461034.1">
    <property type="nucleotide sequence ID" value="NZ_FMUR01000003.1"/>
</dbReference>
<name>A0A1G5AEZ5_9FIRM</name>
<dbReference type="InterPro" id="IPR017853">
    <property type="entry name" value="GH"/>
</dbReference>
<proteinExistence type="predicted"/>
<gene>
    <name evidence="3" type="ORF">SAMN02910451_00191</name>
</gene>
<dbReference type="Proteomes" id="UP000183047">
    <property type="component" value="Unassembled WGS sequence"/>
</dbReference>
<protein>
    <recommendedName>
        <fullName evidence="2">DUF5722 domain-containing protein</fullName>
    </recommendedName>
</protein>
<dbReference type="Pfam" id="PF18989">
    <property type="entry name" value="DUF5722"/>
    <property type="match status" value="1"/>
</dbReference>
<dbReference type="EMBL" id="FMUR01000003">
    <property type="protein sequence ID" value="SCX76438.1"/>
    <property type="molecule type" value="Genomic_DNA"/>
</dbReference>
<evidence type="ECO:0000313" key="3">
    <source>
        <dbReference type="EMBL" id="SCX76438.1"/>
    </source>
</evidence>
<organism evidence="3 4">
    <name type="scientific">Butyrivibrio hungatei</name>
    <dbReference type="NCBI Taxonomy" id="185008"/>
    <lineage>
        <taxon>Bacteria</taxon>
        <taxon>Bacillati</taxon>
        <taxon>Bacillota</taxon>
        <taxon>Clostridia</taxon>
        <taxon>Lachnospirales</taxon>
        <taxon>Lachnospiraceae</taxon>
        <taxon>Butyrivibrio</taxon>
    </lineage>
</organism>
<reference evidence="4" key="1">
    <citation type="submission" date="2016-10" db="EMBL/GenBank/DDBJ databases">
        <authorList>
            <person name="Varghese N."/>
            <person name="Submissions S."/>
        </authorList>
    </citation>
    <scope>NUCLEOTIDE SEQUENCE [LARGE SCALE GENOMIC DNA]</scope>
    <source>
        <strain evidence="4">XBD2006</strain>
    </source>
</reference>
<evidence type="ECO:0000313" key="4">
    <source>
        <dbReference type="Proteomes" id="UP000183047"/>
    </source>
</evidence>
<sequence length="539" mass="59307">MTNKIYLALTRIALSAFTALSVFSFVALQARAEGNGSVAITSASITNDGEKVTVTASVSAMPQSDNGMLYLFAEKVYQNEPAGAPVASVPMNSAVTFSFPLDYKTTKCKLYDKFQVAVLSGGVFVPVSGTRYITNPEALAQSSPKRKNNGKKGLILDGAKIGNGNTEATQLGVQQAAYNINLEDIIGGNGGVVFEYNGKTYNYDSSYLSQYDHAVRTCTQQGMGVTIVLLNPYVPGEEFMISPYSRGAHSRYYMMNTSEDVGLENLEAVVTYLAYRYNGQNGFGQVDNWVIGNEVNAKNEWNIANVSDEMLYAQLYADELRVCYNAIKSKNANAHVCASFDHNWTYRNTPSYFSARSLLEAMNACIVAQGNFDWALAEHPYNYPMVWTAFWSPKNEAAAAMVRHDIDTPYLSMQNIEQLTDYMCQPAMRNTKGAVRPILLTEVGYSSTQGQEEQASAIVYAYQRAMTNRYINMIVFNRQTDYPVEVADGLSVGLTGQDGSRKLAFEFYQQMSSPNAGAYIQRAAANAGIADWNAAMFAR</sequence>
<dbReference type="AlphaFoldDB" id="A0A1G5AEZ5"/>
<dbReference type="OrthoDB" id="175224at2"/>